<dbReference type="Pfam" id="PF21570">
    <property type="entry name" value="ArgZ-like_C_2nd"/>
    <property type="match status" value="1"/>
</dbReference>
<sequence>MNFEIPKYTHPNFSVDPFISFPNAKYLEVIKDGVAPENYHAMSIYPEYFKINNNWILASESRMDCVPVYKTEGIISVVEFRNLKIGDKVVVGRTEDGSEGIYLHTTGFLTTNAGADVFAFRSGRSRETAYSKDYDKLYDLLKYEKDNGYVVWVLGPAVIFDYDSRKALSSLIENGYVDAILAGNAMATHDLEAGLLGTALGQDIYTQESKYMGHYNHLDLLNKARNSGSIENLIKDYNIKESVVKSCVDNNIPLVLAGSIRDDGPLPPVFANVYEAQDEMRKHTRKATTLICLATTLHSIAAGNMTPSYTVTNDTVRPVYIYSIDVAEFAVNKLRDRGTLEVTTMVTNVQDFLVHLKNYLIK</sequence>
<dbReference type="STRING" id="1121316.SAMN02745207_01702"/>
<dbReference type="EMBL" id="FQXM01000007">
    <property type="protein sequence ID" value="SHH60549.1"/>
    <property type="molecule type" value="Genomic_DNA"/>
</dbReference>
<gene>
    <name evidence="2" type="ORF">SAMN02745207_01702</name>
</gene>
<dbReference type="OrthoDB" id="5386290at2"/>
<dbReference type="Proteomes" id="UP000184447">
    <property type="component" value="Unassembled WGS sequence"/>
</dbReference>
<dbReference type="AlphaFoldDB" id="A0A1M5UC71"/>
<feature type="domain" description="Arginine dihydrolase ArgZ/ArgE-like C-terminal second subdomain" evidence="1">
    <location>
        <begin position="140"/>
        <end position="356"/>
    </location>
</feature>
<evidence type="ECO:0000259" key="1">
    <source>
        <dbReference type="Pfam" id="PF21570"/>
    </source>
</evidence>
<organism evidence="2 3">
    <name type="scientific">Clostridium grantii DSM 8605</name>
    <dbReference type="NCBI Taxonomy" id="1121316"/>
    <lineage>
        <taxon>Bacteria</taxon>
        <taxon>Bacillati</taxon>
        <taxon>Bacillota</taxon>
        <taxon>Clostridia</taxon>
        <taxon>Eubacteriales</taxon>
        <taxon>Clostridiaceae</taxon>
        <taxon>Clostridium</taxon>
    </lineage>
</organism>
<name>A0A1M5UC71_9CLOT</name>
<reference evidence="2 3" key="1">
    <citation type="submission" date="2016-11" db="EMBL/GenBank/DDBJ databases">
        <authorList>
            <person name="Jaros S."/>
            <person name="Januszkiewicz K."/>
            <person name="Wedrychowicz H."/>
        </authorList>
    </citation>
    <scope>NUCLEOTIDE SEQUENCE [LARGE SCALE GENOMIC DNA]</scope>
    <source>
        <strain evidence="2 3">DSM 8605</strain>
    </source>
</reference>
<protein>
    <submittedName>
        <fullName evidence="2">TIGR00300 family protein</fullName>
    </submittedName>
</protein>
<dbReference type="Gene3D" id="3.40.50.10690">
    <property type="entry name" value="putative lor/sdh protein like domains"/>
    <property type="match status" value="1"/>
</dbReference>
<dbReference type="Gene3D" id="2.40.420.10">
    <property type="entry name" value="conserved putative lor/sdh protein from methanococcus maripaludis s2 domain"/>
    <property type="match status" value="1"/>
</dbReference>
<proteinExistence type="predicted"/>
<dbReference type="InterPro" id="IPR048963">
    <property type="entry name" value="ArgZ/ArgE-like_C_2nd"/>
</dbReference>
<accession>A0A1M5UC71</accession>
<keyword evidence="3" id="KW-1185">Reference proteome</keyword>
<evidence type="ECO:0000313" key="3">
    <source>
        <dbReference type="Proteomes" id="UP000184447"/>
    </source>
</evidence>
<dbReference type="RefSeq" id="WP_073338004.1">
    <property type="nucleotide sequence ID" value="NZ_FQXM01000007.1"/>
</dbReference>
<evidence type="ECO:0000313" key="2">
    <source>
        <dbReference type="EMBL" id="SHH60549.1"/>
    </source>
</evidence>